<dbReference type="PANTHER" id="PTHR30269:SF0">
    <property type="entry name" value="MEMBRANE TRANSPORTER PROTEIN YFCA-RELATED"/>
    <property type="match status" value="1"/>
</dbReference>
<keyword evidence="4 8" id="KW-1003">Cell membrane</keyword>
<organism evidence="9 10">
    <name type="scientific">Dactylosporangium maewongense</name>
    <dbReference type="NCBI Taxonomy" id="634393"/>
    <lineage>
        <taxon>Bacteria</taxon>
        <taxon>Bacillati</taxon>
        <taxon>Actinomycetota</taxon>
        <taxon>Actinomycetes</taxon>
        <taxon>Micromonosporales</taxon>
        <taxon>Micromonosporaceae</taxon>
        <taxon>Dactylosporangium</taxon>
    </lineage>
</organism>
<feature type="transmembrane region" description="Helical" evidence="8">
    <location>
        <begin position="233"/>
        <end position="254"/>
    </location>
</feature>
<protein>
    <recommendedName>
        <fullName evidence="8">Probable membrane transporter protein</fullName>
    </recommendedName>
</protein>
<gene>
    <name evidence="9" type="ORF">GCM10009827_065800</name>
</gene>
<evidence type="ECO:0000313" key="9">
    <source>
        <dbReference type="EMBL" id="GAA1537760.1"/>
    </source>
</evidence>
<evidence type="ECO:0000256" key="5">
    <source>
        <dbReference type="ARBA" id="ARBA00022692"/>
    </source>
</evidence>
<keyword evidence="6 8" id="KW-1133">Transmembrane helix</keyword>
<evidence type="ECO:0000256" key="3">
    <source>
        <dbReference type="ARBA" id="ARBA00022448"/>
    </source>
</evidence>
<keyword evidence="5 8" id="KW-0812">Transmembrane</keyword>
<comment type="subcellular location">
    <subcellularLocation>
        <location evidence="1 8">Cell membrane</location>
        <topology evidence="1 8">Multi-pass membrane protein</topology>
    </subcellularLocation>
</comment>
<keyword evidence="7 8" id="KW-0472">Membrane</keyword>
<evidence type="ECO:0000256" key="4">
    <source>
        <dbReference type="ARBA" id="ARBA00022475"/>
    </source>
</evidence>
<comment type="similarity">
    <text evidence="2 8">Belongs to the 4-toluene sulfonate uptake permease (TSUP) (TC 2.A.102) family.</text>
</comment>
<feature type="transmembrane region" description="Helical" evidence="8">
    <location>
        <begin position="139"/>
        <end position="171"/>
    </location>
</feature>
<evidence type="ECO:0000256" key="1">
    <source>
        <dbReference type="ARBA" id="ARBA00004651"/>
    </source>
</evidence>
<evidence type="ECO:0000256" key="8">
    <source>
        <dbReference type="RuleBase" id="RU363041"/>
    </source>
</evidence>
<proteinExistence type="inferred from homology"/>
<evidence type="ECO:0000313" key="10">
    <source>
        <dbReference type="Proteomes" id="UP001501470"/>
    </source>
</evidence>
<comment type="caution">
    <text evidence="9">The sequence shown here is derived from an EMBL/GenBank/DDBJ whole genome shotgun (WGS) entry which is preliminary data.</text>
</comment>
<sequence>MNLADIALLSGAGLAAGTVNAIAGGGSLITFPALIATGLSPVAANVTNSVSVFPGYVASVYGSRMDLSELPRRTVAGIVPTSVVAAALGCVLLLITPARAFDLVVPFLVLAAATTLAFQDRLRKLVGNPRDMSPARRTLSLHAMVFAGSLYGGYFGAALGVMLVAALGLVLDQSMARISALKNVVSAIAGLVTVCVFALFGPVEWVDVLVVAPTAMLGGYVGARLARRLPSGVLKWLIVAFGTGVGLILLYRALT</sequence>
<dbReference type="RefSeq" id="WP_344506196.1">
    <property type="nucleotide sequence ID" value="NZ_BAAAQD010000014.1"/>
</dbReference>
<dbReference type="Pfam" id="PF01925">
    <property type="entry name" value="TauE"/>
    <property type="match status" value="1"/>
</dbReference>
<dbReference type="EMBL" id="BAAAQD010000014">
    <property type="protein sequence ID" value="GAA1537760.1"/>
    <property type="molecule type" value="Genomic_DNA"/>
</dbReference>
<reference evidence="10" key="1">
    <citation type="journal article" date="2019" name="Int. J. Syst. Evol. Microbiol.">
        <title>The Global Catalogue of Microorganisms (GCM) 10K type strain sequencing project: providing services to taxonomists for standard genome sequencing and annotation.</title>
        <authorList>
            <consortium name="The Broad Institute Genomics Platform"/>
            <consortium name="The Broad Institute Genome Sequencing Center for Infectious Disease"/>
            <person name="Wu L."/>
            <person name="Ma J."/>
        </authorList>
    </citation>
    <scope>NUCLEOTIDE SEQUENCE [LARGE SCALE GENOMIC DNA]</scope>
    <source>
        <strain evidence="10">JCM 15933</strain>
    </source>
</reference>
<name>A0ABP4MA75_9ACTN</name>
<dbReference type="Proteomes" id="UP001501470">
    <property type="component" value="Unassembled WGS sequence"/>
</dbReference>
<feature type="transmembrane region" description="Helical" evidence="8">
    <location>
        <begin position="75"/>
        <end position="95"/>
    </location>
</feature>
<keyword evidence="3" id="KW-0813">Transport</keyword>
<dbReference type="InterPro" id="IPR052017">
    <property type="entry name" value="TSUP"/>
</dbReference>
<dbReference type="PANTHER" id="PTHR30269">
    <property type="entry name" value="TRANSMEMBRANE PROTEIN YFCA"/>
    <property type="match status" value="1"/>
</dbReference>
<feature type="transmembrane region" description="Helical" evidence="8">
    <location>
        <begin position="183"/>
        <end position="202"/>
    </location>
</feature>
<evidence type="ECO:0000256" key="6">
    <source>
        <dbReference type="ARBA" id="ARBA00022989"/>
    </source>
</evidence>
<dbReference type="InterPro" id="IPR002781">
    <property type="entry name" value="TM_pro_TauE-like"/>
</dbReference>
<keyword evidence="10" id="KW-1185">Reference proteome</keyword>
<evidence type="ECO:0000256" key="7">
    <source>
        <dbReference type="ARBA" id="ARBA00023136"/>
    </source>
</evidence>
<evidence type="ECO:0000256" key="2">
    <source>
        <dbReference type="ARBA" id="ARBA00009142"/>
    </source>
</evidence>
<accession>A0ABP4MA75</accession>